<accession>A0A086TFU0</accession>
<reference evidence="3" key="1">
    <citation type="journal article" date="2014" name="Genome Announc.">
        <title>Genome sequence and annotation of Acremonium chrysogenum, producer of the beta-lactam antibiotic cephalosporin C.</title>
        <authorList>
            <person name="Terfehr D."/>
            <person name="Dahlmann T.A."/>
            <person name="Specht T."/>
            <person name="Zadra I."/>
            <person name="Kuernsteiner H."/>
            <person name="Kueck U."/>
        </authorList>
    </citation>
    <scope>NUCLEOTIDE SEQUENCE [LARGE SCALE GENOMIC DNA]</scope>
    <source>
        <strain evidence="3">ATCC 11550 / CBS 779.69 / DSM 880 / IAM 14645 / JCM 23072 / IMI 49137</strain>
    </source>
</reference>
<dbReference type="AlphaFoldDB" id="A0A086TFU0"/>
<dbReference type="HOGENOM" id="CLU_2454180_0_0_1"/>
<dbReference type="Proteomes" id="UP000029964">
    <property type="component" value="Unassembled WGS sequence"/>
</dbReference>
<comment type="caution">
    <text evidence="2">The sequence shown here is derived from an EMBL/GenBank/DDBJ whole genome shotgun (WGS) entry which is preliminary data.</text>
</comment>
<organism evidence="2 3">
    <name type="scientific">Hapsidospora chrysogenum (strain ATCC 11550 / CBS 779.69 / DSM 880 / IAM 14645 / JCM 23072 / IMI 49137)</name>
    <name type="common">Acremonium chrysogenum</name>
    <dbReference type="NCBI Taxonomy" id="857340"/>
    <lineage>
        <taxon>Eukaryota</taxon>
        <taxon>Fungi</taxon>
        <taxon>Dikarya</taxon>
        <taxon>Ascomycota</taxon>
        <taxon>Pezizomycotina</taxon>
        <taxon>Sordariomycetes</taxon>
        <taxon>Hypocreomycetidae</taxon>
        <taxon>Hypocreales</taxon>
        <taxon>Bionectriaceae</taxon>
        <taxon>Hapsidospora</taxon>
    </lineage>
</organism>
<evidence type="ECO:0000256" key="1">
    <source>
        <dbReference type="SAM" id="MobiDB-lite"/>
    </source>
</evidence>
<sequence length="89" mass="9509">MHPPVPGSQNELDAGVSLASRGGWVLNLPPHEQAQPGIRNFRYPPFIASPPQAVQALEDGQGESFVDGTRAARNQQKATSTSGRTDRGM</sequence>
<name>A0A086TFU0_HAPC1</name>
<proteinExistence type="predicted"/>
<feature type="compositionally biased region" description="Polar residues" evidence="1">
    <location>
        <begin position="72"/>
        <end position="83"/>
    </location>
</feature>
<protein>
    <submittedName>
        <fullName evidence="2">Uncharacterized protein</fullName>
    </submittedName>
</protein>
<dbReference type="EMBL" id="JPKY01000004">
    <property type="protein sequence ID" value="KFH48222.1"/>
    <property type="molecule type" value="Genomic_DNA"/>
</dbReference>
<keyword evidence="3" id="KW-1185">Reference proteome</keyword>
<evidence type="ECO:0000313" key="2">
    <source>
        <dbReference type="EMBL" id="KFH48222.1"/>
    </source>
</evidence>
<evidence type="ECO:0000313" key="3">
    <source>
        <dbReference type="Proteomes" id="UP000029964"/>
    </source>
</evidence>
<feature type="region of interest" description="Disordered" evidence="1">
    <location>
        <begin position="60"/>
        <end position="89"/>
    </location>
</feature>
<gene>
    <name evidence="2" type="ORF">ACRE_008710</name>
</gene>